<sequence>MKTKILLIYKVSNSLLFFFDFQNQKKIKVKTSIFTVFFEKKLHKPLNFKLSLNLKLRYFENFLLWLVSKKLLFKNHVFMEKTLKNKVFCLKLANNFHILFWKYDFENLIVFVEDDENFAIWFKENFHIFEFEIQKYEKLFLCTTDTVPGIGSFYASLDLKAIFEIKNRDFSKKIVTLVSNLRQIKPLISRKNYQKLKEISKNFWPGPTTLIIEKQSFRIPNQVKLQKLLEKSGPAFVTSANISNQKPLNFRDAREKFWQISKIFNFQLGSEKPSAIYDIDLKKWIRK</sequence>
<evidence type="ECO:0000256" key="1">
    <source>
        <dbReference type="ARBA" id="ARBA00004496"/>
    </source>
</evidence>
<accession>A0AAJ5NSI1</accession>
<reference evidence="13 14" key="1">
    <citation type="submission" date="2019-01" db="EMBL/GenBank/DDBJ databases">
        <authorList>
            <consortium name="Pathogen Informatics"/>
        </authorList>
    </citation>
    <scope>NUCLEOTIDE SEQUENCE [LARGE SCALE GENOMIC DNA]</scope>
    <source>
        <strain evidence="13 14">NCTC10125</strain>
    </source>
</reference>
<dbReference type="KEGG" id="mds:MDIS_03895"/>
<dbReference type="GO" id="GO:0061710">
    <property type="term" value="F:L-threonylcarbamoyladenylate synthase"/>
    <property type="evidence" value="ECO:0007669"/>
    <property type="project" value="UniProtKB-EC"/>
</dbReference>
<evidence type="ECO:0000256" key="7">
    <source>
        <dbReference type="ARBA" id="ARBA00022695"/>
    </source>
</evidence>
<dbReference type="EC" id="2.7.7.87" evidence="3"/>
<evidence type="ECO:0000256" key="8">
    <source>
        <dbReference type="ARBA" id="ARBA00022741"/>
    </source>
</evidence>
<evidence type="ECO:0000259" key="12">
    <source>
        <dbReference type="PROSITE" id="PS51163"/>
    </source>
</evidence>
<dbReference type="EMBL" id="LR214971">
    <property type="protein sequence ID" value="VEU62676.1"/>
    <property type="molecule type" value="Genomic_DNA"/>
</dbReference>
<keyword evidence="6" id="KW-0819">tRNA processing</keyword>
<evidence type="ECO:0000256" key="3">
    <source>
        <dbReference type="ARBA" id="ARBA00012584"/>
    </source>
</evidence>
<evidence type="ECO:0000256" key="6">
    <source>
        <dbReference type="ARBA" id="ARBA00022694"/>
    </source>
</evidence>
<dbReference type="RefSeq" id="WP_044635686.1">
    <property type="nucleotide sequence ID" value="NZ_CP007229.1"/>
</dbReference>
<dbReference type="AlphaFoldDB" id="A0AAJ5NSI1"/>
<keyword evidence="9" id="KW-0067">ATP-binding</keyword>
<dbReference type="Proteomes" id="UP000289629">
    <property type="component" value="Chromosome"/>
</dbReference>
<keyword evidence="4" id="KW-0963">Cytoplasm</keyword>
<evidence type="ECO:0000256" key="5">
    <source>
        <dbReference type="ARBA" id="ARBA00022679"/>
    </source>
</evidence>
<comment type="subcellular location">
    <subcellularLocation>
        <location evidence="1">Cytoplasm</location>
    </subcellularLocation>
</comment>
<gene>
    <name evidence="13" type="ORF">NCTC10125_00736</name>
</gene>
<dbReference type="PANTHER" id="PTHR17490:SF16">
    <property type="entry name" value="THREONYLCARBAMOYL-AMP SYNTHASE"/>
    <property type="match status" value="1"/>
</dbReference>
<evidence type="ECO:0000313" key="13">
    <source>
        <dbReference type="EMBL" id="VEU62676.1"/>
    </source>
</evidence>
<evidence type="ECO:0000256" key="2">
    <source>
        <dbReference type="ARBA" id="ARBA00007663"/>
    </source>
</evidence>
<dbReference type="Gene3D" id="3.90.870.10">
    <property type="entry name" value="DHBP synthase"/>
    <property type="match status" value="1"/>
</dbReference>
<organism evidence="13 14">
    <name type="scientific">Mesomycoplasma dispar</name>
    <dbReference type="NCBI Taxonomy" id="86660"/>
    <lineage>
        <taxon>Bacteria</taxon>
        <taxon>Bacillati</taxon>
        <taxon>Mycoplasmatota</taxon>
        <taxon>Mycoplasmoidales</taxon>
        <taxon>Metamycoplasmataceae</taxon>
        <taxon>Mesomycoplasma</taxon>
    </lineage>
</organism>
<comment type="catalytic activity">
    <reaction evidence="11">
        <text>L-threonine + hydrogencarbonate + ATP = L-threonylcarbamoyladenylate + diphosphate + H2O</text>
        <dbReference type="Rhea" id="RHEA:36407"/>
        <dbReference type="ChEBI" id="CHEBI:15377"/>
        <dbReference type="ChEBI" id="CHEBI:17544"/>
        <dbReference type="ChEBI" id="CHEBI:30616"/>
        <dbReference type="ChEBI" id="CHEBI:33019"/>
        <dbReference type="ChEBI" id="CHEBI:57926"/>
        <dbReference type="ChEBI" id="CHEBI:73682"/>
        <dbReference type="EC" id="2.7.7.87"/>
    </reaction>
</comment>
<dbReference type="InterPro" id="IPR006070">
    <property type="entry name" value="Sua5-like_dom"/>
</dbReference>
<evidence type="ECO:0000256" key="10">
    <source>
        <dbReference type="ARBA" id="ARBA00029774"/>
    </source>
</evidence>
<feature type="domain" description="YrdC-like" evidence="12">
    <location>
        <begin position="123"/>
        <end position="287"/>
    </location>
</feature>
<evidence type="ECO:0000313" key="14">
    <source>
        <dbReference type="Proteomes" id="UP000289629"/>
    </source>
</evidence>
<protein>
    <recommendedName>
        <fullName evidence="10">L-threonylcarbamoyladenylate synthase</fullName>
        <ecNumber evidence="3">2.7.7.87</ecNumber>
    </recommendedName>
    <alternativeName>
        <fullName evidence="10">L-threonylcarbamoyladenylate synthase</fullName>
    </alternativeName>
</protein>
<dbReference type="PROSITE" id="PS51163">
    <property type="entry name" value="YRDC"/>
    <property type="match status" value="1"/>
</dbReference>
<dbReference type="SUPFAM" id="SSF55821">
    <property type="entry name" value="YrdC/RibB"/>
    <property type="match status" value="1"/>
</dbReference>
<proteinExistence type="inferred from homology"/>
<dbReference type="Pfam" id="PF01300">
    <property type="entry name" value="Sua5_yciO_yrdC"/>
    <property type="match status" value="1"/>
</dbReference>
<dbReference type="InterPro" id="IPR050156">
    <property type="entry name" value="TC-AMP_synthase_SUA5"/>
</dbReference>
<keyword evidence="8" id="KW-0547">Nucleotide-binding</keyword>
<dbReference type="GO" id="GO:0003725">
    <property type="term" value="F:double-stranded RNA binding"/>
    <property type="evidence" value="ECO:0007669"/>
    <property type="project" value="InterPro"/>
</dbReference>
<evidence type="ECO:0000256" key="9">
    <source>
        <dbReference type="ARBA" id="ARBA00022840"/>
    </source>
</evidence>
<comment type="similarity">
    <text evidence="2">Belongs to the SUA5 family.</text>
</comment>
<dbReference type="GO" id="GO:0005737">
    <property type="term" value="C:cytoplasm"/>
    <property type="evidence" value="ECO:0007669"/>
    <property type="project" value="UniProtKB-SubCell"/>
</dbReference>
<dbReference type="PANTHER" id="PTHR17490">
    <property type="entry name" value="SUA5"/>
    <property type="match status" value="1"/>
</dbReference>
<dbReference type="InterPro" id="IPR017945">
    <property type="entry name" value="DHBP_synth_RibB-like_a/b_dom"/>
</dbReference>
<dbReference type="GO" id="GO:0005524">
    <property type="term" value="F:ATP binding"/>
    <property type="evidence" value="ECO:0007669"/>
    <property type="project" value="UniProtKB-KW"/>
</dbReference>
<dbReference type="GO" id="GO:0000049">
    <property type="term" value="F:tRNA binding"/>
    <property type="evidence" value="ECO:0007669"/>
    <property type="project" value="TreeGrafter"/>
</dbReference>
<evidence type="ECO:0000256" key="4">
    <source>
        <dbReference type="ARBA" id="ARBA00022490"/>
    </source>
</evidence>
<dbReference type="GO" id="GO:0008033">
    <property type="term" value="P:tRNA processing"/>
    <property type="evidence" value="ECO:0007669"/>
    <property type="project" value="UniProtKB-KW"/>
</dbReference>
<dbReference type="GO" id="GO:0006450">
    <property type="term" value="P:regulation of translational fidelity"/>
    <property type="evidence" value="ECO:0007669"/>
    <property type="project" value="TreeGrafter"/>
</dbReference>
<name>A0AAJ5NSI1_9BACT</name>
<keyword evidence="7" id="KW-0548">Nucleotidyltransferase</keyword>
<keyword evidence="5" id="KW-0808">Transferase</keyword>
<evidence type="ECO:0000256" key="11">
    <source>
        <dbReference type="ARBA" id="ARBA00048366"/>
    </source>
</evidence>